<gene>
    <name evidence="14" type="ORF">HAZT_HAZT004142</name>
</gene>
<keyword evidence="6" id="KW-0406">Ion transport</keyword>
<keyword evidence="7" id="KW-0472">Membrane</keyword>
<dbReference type="PANTHER" id="PTHR42643">
    <property type="entry name" value="IONOTROPIC RECEPTOR 20A-RELATED"/>
    <property type="match status" value="1"/>
</dbReference>
<evidence type="ECO:0000259" key="13">
    <source>
        <dbReference type="Pfam" id="PF10613"/>
    </source>
</evidence>
<evidence type="ECO:0000313" key="14">
    <source>
        <dbReference type="EMBL" id="KAA0184927.1"/>
    </source>
</evidence>
<keyword evidence="5" id="KW-1133">Transmembrane helix</keyword>
<comment type="caution">
    <text evidence="14">The sequence shown here is derived from an EMBL/GenBank/DDBJ whole genome shotgun (WGS) entry which is preliminary data.</text>
</comment>
<dbReference type="GO" id="GO:0005886">
    <property type="term" value="C:plasma membrane"/>
    <property type="evidence" value="ECO:0007669"/>
    <property type="project" value="UniProtKB-SubCell"/>
</dbReference>
<evidence type="ECO:0000256" key="6">
    <source>
        <dbReference type="ARBA" id="ARBA00023065"/>
    </source>
</evidence>
<protein>
    <submittedName>
        <fullName evidence="14">Ionotropic receptor 206</fullName>
    </submittedName>
</protein>
<evidence type="ECO:0000256" key="8">
    <source>
        <dbReference type="ARBA" id="ARBA00023170"/>
    </source>
</evidence>
<evidence type="ECO:0000256" key="9">
    <source>
        <dbReference type="ARBA" id="ARBA00023180"/>
    </source>
</evidence>
<reference evidence="14" key="1">
    <citation type="submission" date="2014-08" db="EMBL/GenBank/DDBJ databases">
        <authorList>
            <person name="Murali S."/>
            <person name="Richards S."/>
            <person name="Bandaranaike D."/>
            <person name="Bellair M."/>
            <person name="Blankenburg K."/>
            <person name="Chao H."/>
            <person name="Dinh H."/>
            <person name="Doddapaneni H."/>
            <person name="Dugan-Rocha S."/>
            <person name="Elkadiri S."/>
            <person name="Gnanaolivu R."/>
            <person name="Hughes D."/>
            <person name="Lee S."/>
            <person name="Li M."/>
            <person name="Ming W."/>
            <person name="Munidasa M."/>
            <person name="Muniz J."/>
            <person name="Nguyen L."/>
            <person name="Osuji N."/>
            <person name="Pu L.-L."/>
            <person name="Puazo M."/>
            <person name="Skinner E."/>
            <person name="Qu C."/>
            <person name="Quiroz J."/>
            <person name="Raj R."/>
            <person name="Weissenberger G."/>
            <person name="Xin Y."/>
            <person name="Zou X."/>
            <person name="Han Y."/>
            <person name="Worley K."/>
            <person name="Muzny D."/>
            <person name="Gibbs R."/>
        </authorList>
    </citation>
    <scope>NUCLEOTIDE SEQUENCE</scope>
    <source>
        <strain evidence="14">HAZT.00-mixed</strain>
        <tissue evidence="14">Whole organism</tissue>
    </source>
</reference>
<feature type="domain" description="Ionotropic glutamate receptor L-glutamate and glycine-binding" evidence="13">
    <location>
        <begin position="155"/>
        <end position="241"/>
    </location>
</feature>
<organism evidence="14">
    <name type="scientific">Hyalella azteca</name>
    <name type="common">Amphipod</name>
    <dbReference type="NCBI Taxonomy" id="294128"/>
    <lineage>
        <taxon>Eukaryota</taxon>
        <taxon>Metazoa</taxon>
        <taxon>Ecdysozoa</taxon>
        <taxon>Arthropoda</taxon>
        <taxon>Crustacea</taxon>
        <taxon>Multicrustacea</taxon>
        <taxon>Malacostraca</taxon>
        <taxon>Eumalacostraca</taxon>
        <taxon>Peracarida</taxon>
        <taxon>Amphipoda</taxon>
        <taxon>Senticaudata</taxon>
        <taxon>Talitrida</taxon>
        <taxon>Talitroidea</taxon>
        <taxon>Hyalellidae</taxon>
        <taxon>Hyalella</taxon>
    </lineage>
</organism>
<accession>A0A6A0GR01</accession>
<dbReference type="InterPro" id="IPR052192">
    <property type="entry name" value="Insect_Ionotropic_Sensory_Rcpt"/>
</dbReference>
<evidence type="ECO:0000256" key="3">
    <source>
        <dbReference type="ARBA" id="ARBA00022475"/>
    </source>
</evidence>
<reference evidence="14" key="3">
    <citation type="submission" date="2019-06" db="EMBL/GenBank/DDBJ databases">
        <authorList>
            <person name="Poynton C."/>
            <person name="Hasenbein S."/>
            <person name="Benoit J.B."/>
            <person name="Sepulveda M.S."/>
            <person name="Poelchau M.F."/>
            <person name="Murali S.C."/>
            <person name="Chen S."/>
            <person name="Glastad K.M."/>
            <person name="Werren J.H."/>
            <person name="Vineis J.H."/>
            <person name="Bowen J.L."/>
            <person name="Friedrich M."/>
            <person name="Jones J."/>
            <person name="Robertson H.M."/>
            <person name="Feyereisen R."/>
            <person name="Mechler-Hickson A."/>
            <person name="Mathers N."/>
            <person name="Lee C.E."/>
            <person name="Colbourne J.K."/>
            <person name="Biales A."/>
            <person name="Johnston J.S."/>
            <person name="Wellborn G.A."/>
            <person name="Rosendale A.J."/>
            <person name="Cridge A.G."/>
            <person name="Munoz-Torres M.C."/>
            <person name="Bain P.A."/>
            <person name="Manny A.R."/>
            <person name="Major K.M."/>
            <person name="Lambert F.N."/>
            <person name="Vulpe C.D."/>
            <person name="Tuck P."/>
            <person name="Blalock B.J."/>
            <person name="Lin Y.-Y."/>
            <person name="Smith M.E."/>
            <person name="Ochoa-Acuna H."/>
            <person name="Chen M.-J.M."/>
            <person name="Childers C.P."/>
            <person name="Qu J."/>
            <person name="Dugan S."/>
            <person name="Lee S.L."/>
            <person name="Chao H."/>
            <person name="Dinh H."/>
            <person name="Han Y."/>
            <person name="Doddapaneni H."/>
            <person name="Worley K.C."/>
            <person name="Muzny D.M."/>
            <person name="Gibbs R.A."/>
            <person name="Richards S."/>
        </authorList>
    </citation>
    <scope>NUCLEOTIDE SEQUENCE</scope>
    <source>
        <strain evidence="14">HAZT.00-mixed</strain>
        <tissue evidence="14">Whole organism</tissue>
    </source>
</reference>
<keyword evidence="3" id="KW-1003">Cell membrane</keyword>
<keyword evidence="12" id="KW-0732">Signal</keyword>
<dbReference type="Gene3D" id="3.40.190.10">
    <property type="entry name" value="Periplasmic binding protein-like II"/>
    <property type="match status" value="1"/>
</dbReference>
<evidence type="ECO:0000256" key="4">
    <source>
        <dbReference type="ARBA" id="ARBA00022692"/>
    </source>
</evidence>
<sequence>MKMRSLATDAAFLLASSGEGLASLEDCAVAAVMRRWTAEQGRQYVPVAVQYENTPGIYSSCTTTMPMSVWGDEEGTSGRHMLDNAAYTREAAYGFYGGLSWLDKKINEQTFFVFVLHGSDNATENLDLWLLDMQEKLPETANLKPRVFETLYADGKKRKDVTAAEGYIVDLVRIIGVKLNVSLDMIVASSFGVLTSNGTWSGMMGDLVARRASLSPLDFSPSLERQAVVDFSEWLSMDPVILISRSPSLLTVPFLLLQIFSLPSPVCNVAVTLMCFSSSRSQLYSLPLTTAAIAKSFILQGKSVFATGSIIAFLTVPRSSKPIDSAEDLMARLDEVTPVTRMNTVYSNFILNFPRFSPIAAKVEFMADDFLNTWQFFELIQSGSYCLIDVVSSGVGRAASYETRGQTCRFHESRQILKNDIDMMAHASNSVFRNRIDDM</sequence>
<dbReference type="EMBL" id="JQDR03016660">
    <property type="protein sequence ID" value="KAA0184927.1"/>
    <property type="molecule type" value="Genomic_DNA"/>
</dbReference>
<evidence type="ECO:0000256" key="10">
    <source>
        <dbReference type="ARBA" id="ARBA00023286"/>
    </source>
</evidence>
<keyword evidence="10" id="KW-1071">Ligand-gated ion channel</keyword>
<evidence type="ECO:0000256" key="12">
    <source>
        <dbReference type="SAM" id="SignalP"/>
    </source>
</evidence>
<keyword evidence="8 14" id="KW-0675">Receptor</keyword>
<keyword evidence="9" id="KW-0325">Glycoprotein</keyword>
<reference evidence="14" key="2">
    <citation type="journal article" date="2018" name="Environ. Sci. Technol.">
        <title>The Toxicogenome of Hyalella azteca: A Model for Sediment Ecotoxicology and Evolutionary Toxicology.</title>
        <authorList>
            <person name="Poynton H.C."/>
            <person name="Hasenbein S."/>
            <person name="Benoit J.B."/>
            <person name="Sepulveda M.S."/>
            <person name="Poelchau M.F."/>
            <person name="Hughes D.S.T."/>
            <person name="Murali S.C."/>
            <person name="Chen S."/>
            <person name="Glastad K.M."/>
            <person name="Goodisman M.A.D."/>
            <person name="Werren J.H."/>
            <person name="Vineis J.H."/>
            <person name="Bowen J.L."/>
            <person name="Friedrich M."/>
            <person name="Jones J."/>
            <person name="Robertson H.M."/>
            <person name="Feyereisen R."/>
            <person name="Mechler-Hickson A."/>
            <person name="Mathers N."/>
            <person name="Lee C.E."/>
            <person name="Colbourne J.K."/>
            <person name="Biales A."/>
            <person name="Johnston J.S."/>
            <person name="Wellborn G.A."/>
            <person name="Rosendale A.J."/>
            <person name="Cridge A.G."/>
            <person name="Munoz-Torres M.C."/>
            <person name="Bain P.A."/>
            <person name="Manny A.R."/>
            <person name="Major K.M."/>
            <person name="Lambert F.N."/>
            <person name="Vulpe C.D."/>
            <person name="Tuck P."/>
            <person name="Blalock B.J."/>
            <person name="Lin Y.Y."/>
            <person name="Smith M.E."/>
            <person name="Ochoa-Acuna H."/>
            <person name="Chen M.M."/>
            <person name="Childers C.P."/>
            <person name="Qu J."/>
            <person name="Dugan S."/>
            <person name="Lee S.L."/>
            <person name="Chao H."/>
            <person name="Dinh H."/>
            <person name="Han Y."/>
            <person name="Doddapaneni H."/>
            <person name="Worley K.C."/>
            <person name="Muzny D.M."/>
            <person name="Gibbs R.A."/>
            <person name="Richards S."/>
        </authorList>
    </citation>
    <scope>NUCLEOTIDE SEQUENCE</scope>
    <source>
        <strain evidence="14">HAZT.00-mixed</strain>
        <tissue evidence="14">Whole organism</tissue>
    </source>
</reference>
<keyword evidence="4" id="KW-0812">Transmembrane</keyword>
<dbReference type="Pfam" id="PF10613">
    <property type="entry name" value="Lig_chan-Glu_bd"/>
    <property type="match status" value="1"/>
</dbReference>
<comment type="subcellular location">
    <subcellularLocation>
        <location evidence="1">Cell membrane</location>
        <topology evidence="1">Multi-pass membrane protein</topology>
    </subcellularLocation>
</comment>
<evidence type="ECO:0000256" key="2">
    <source>
        <dbReference type="ARBA" id="ARBA00022448"/>
    </source>
</evidence>
<dbReference type="GO" id="GO:0015276">
    <property type="term" value="F:ligand-gated monoatomic ion channel activity"/>
    <property type="evidence" value="ECO:0007669"/>
    <property type="project" value="InterPro"/>
</dbReference>
<evidence type="ECO:0000256" key="5">
    <source>
        <dbReference type="ARBA" id="ARBA00022989"/>
    </source>
</evidence>
<evidence type="ECO:0000256" key="1">
    <source>
        <dbReference type="ARBA" id="ARBA00004651"/>
    </source>
</evidence>
<keyword evidence="11" id="KW-0407">Ion channel</keyword>
<dbReference type="SUPFAM" id="SSF53850">
    <property type="entry name" value="Periplasmic binding protein-like II"/>
    <property type="match status" value="1"/>
</dbReference>
<evidence type="ECO:0000256" key="7">
    <source>
        <dbReference type="ARBA" id="ARBA00023136"/>
    </source>
</evidence>
<dbReference type="Proteomes" id="UP000711488">
    <property type="component" value="Unassembled WGS sequence"/>
</dbReference>
<dbReference type="PANTHER" id="PTHR42643:SF24">
    <property type="entry name" value="IONOTROPIC RECEPTOR 60A"/>
    <property type="match status" value="1"/>
</dbReference>
<feature type="signal peptide" evidence="12">
    <location>
        <begin position="1"/>
        <end position="22"/>
    </location>
</feature>
<keyword evidence="2" id="KW-0813">Transport</keyword>
<name>A0A6A0GR01_HYAAZ</name>
<dbReference type="AlphaFoldDB" id="A0A6A0GR01"/>
<feature type="chain" id="PRO_5025511207" evidence="12">
    <location>
        <begin position="23"/>
        <end position="439"/>
    </location>
</feature>
<proteinExistence type="predicted"/>
<evidence type="ECO:0000256" key="11">
    <source>
        <dbReference type="ARBA" id="ARBA00023303"/>
    </source>
</evidence>
<dbReference type="InterPro" id="IPR019594">
    <property type="entry name" value="Glu/Gly-bd"/>
</dbReference>